<comment type="caution">
    <text evidence="3">The sequence shown here is derived from an EMBL/GenBank/DDBJ whole genome shotgun (WGS) entry which is preliminary data.</text>
</comment>
<dbReference type="EMBL" id="JANTQA010000048">
    <property type="protein sequence ID" value="KAJ3430901.1"/>
    <property type="molecule type" value="Genomic_DNA"/>
</dbReference>
<evidence type="ECO:0000256" key="1">
    <source>
        <dbReference type="SAM" id="MobiDB-lite"/>
    </source>
</evidence>
<feature type="transmembrane region" description="Helical" evidence="2">
    <location>
        <begin position="140"/>
        <end position="157"/>
    </location>
</feature>
<feature type="transmembrane region" description="Helical" evidence="2">
    <location>
        <begin position="50"/>
        <end position="73"/>
    </location>
</feature>
<evidence type="ECO:0000256" key="2">
    <source>
        <dbReference type="SAM" id="Phobius"/>
    </source>
</evidence>
<reference evidence="3" key="1">
    <citation type="submission" date="2022-08" db="EMBL/GenBank/DDBJ databases">
        <title>Novel sulphate-reducing endosymbionts in the free-living metamonad Anaeramoeba.</title>
        <authorList>
            <person name="Jerlstrom-Hultqvist J."/>
            <person name="Cepicka I."/>
            <person name="Gallot-Lavallee L."/>
            <person name="Salas-Leiva D."/>
            <person name="Curtis B.A."/>
            <person name="Zahonova K."/>
            <person name="Pipaliya S."/>
            <person name="Dacks J."/>
            <person name="Roger A.J."/>
        </authorList>
    </citation>
    <scope>NUCLEOTIDE SEQUENCE</scope>
    <source>
        <strain evidence="3">Busselton2</strain>
    </source>
</reference>
<accession>A0AAV7YQJ4</accession>
<keyword evidence="2" id="KW-0812">Transmembrane</keyword>
<dbReference type="AlphaFoldDB" id="A0AAV7YQJ4"/>
<protein>
    <submittedName>
        <fullName evidence="3">Immunity protein sdpi</fullName>
    </submittedName>
</protein>
<sequence length="191" mass="23236">MNKISYLFLPLPFFLVSLSQVYYYKPLLPDQVTSQFDFKGNPANDHSRSFILITYSLLSFVFYVMFYFMDLLLTKFPKFINLSHKDYWLDKTRFNSTRNQLLKYFLFFSVSMQIFVVGIFQYIFWYNVNYSKKIPPHFKVIYYWIAMYIISQVLCVADWQNKFSKVPDEIKNRKKNKKKKKNNLQEKPKKD</sequence>
<gene>
    <name evidence="3" type="ORF">M0812_02576</name>
</gene>
<dbReference type="Proteomes" id="UP001146793">
    <property type="component" value="Unassembled WGS sequence"/>
</dbReference>
<name>A0AAV7YQJ4_9EUKA</name>
<feature type="compositionally biased region" description="Basic residues" evidence="1">
    <location>
        <begin position="172"/>
        <end position="182"/>
    </location>
</feature>
<feature type="region of interest" description="Disordered" evidence="1">
    <location>
        <begin position="170"/>
        <end position="191"/>
    </location>
</feature>
<keyword evidence="2" id="KW-1133">Transmembrane helix</keyword>
<feature type="transmembrane region" description="Helical" evidence="2">
    <location>
        <begin position="101"/>
        <end position="125"/>
    </location>
</feature>
<evidence type="ECO:0000313" key="3">
    <source>
        <dbReference type="EMBL" id="KAJ3430901.1"/>
    </source>
</evidence>
<evidence type="ECO:0000313" key="4">
    <source>
        <dbReference type="Proteomes" id="UP001146793"/>
    </source>
</evidence>
<organism evidence="3 4">
    <name type="scientific">Anaeramoeba flamelloides</name>
    <dbReference type="NCBI Taxonomy" id="1746091"/>
    <lineage>
        <taxon>Eukaryota</taxon>
        <taxon>Metamonada</taxon>
        <taxon>Anaeramoebidae</taxon>
        <taxon>Anaeramoeba</taxon>
    </lineage>
</organism>
<proteinExistence type="predicted"/>
<keyword evidence="2" id="KW-0472">Membrane</keyword>